<dbReference type="Proteomes" id="UP000008075">
    <property type="component" value="Chromosome"/>
</dbReference>
<organism evidence="1 2">
    <name type="scientific">Xenorhabdus nematophila (strain ATCC 19061 / DSM 3370 / CCUG 14189 / LMG 1036 / NCIMB 9965 / AN6)</name>
    <dbReference type="NCBI Taxonomy" id="406817"/>
    <lineage>
        <taxon>Bacteria</taxon>
        <taxon>Pseudomonadati</taxon>
        <taxon>Pseudomonadota</taxon>
        <taxon>Gammaproteobacteria</taxon>
        <taxon>Enterobacterales</taxon>
        <taxon>Morganellaceae</taxon>
        <taxon>Xenorhabdus</taxon>
    </lineage>
</organism>
<proteinExistence type="predicted"/>
<name>D3VGI2_XENNA</name>
<evidence type="ECO:0000313" key="2">
    <source>
        <dbReference type="Proteomes" id="UP000008075"/>
    </source>
</evidence>
<evidence type="ECO:0000313" key="1">
    <source>
        <dbReference type="EMBL" id="CBJ90418.1"/>
    </source>
</evidence>
<dbReference type="HOGENOM" id="CLU_3335057_0_0_6"/>
<gene>
    <name evidence="1" type="ordered locus">XNC1_2359</name>
</gene>
<protein>
    <submittedName>
        <fullName evidence="1">Uncharacterized protein</fullName>
    </submittedName>
</protein>
<sequence length="38" mass="4731">MSTEIRTYRYVRGMRQHCLTLHDMCYWRISRPVRDVIS</sequence>
<dbReference type="KEGG" id="xne:XNC1_2359"/>
<keyword evidence="2" id="KW-1185">Reference proteome</keyword>
<dbReference type="AlphaFoldDB" id="D3VGI2"/>
<reference evidence="1 2" key="1">
    <citation type="journal article" date="2011" name="PLoS ONE">
        <title>The entomopathogenic bacterial endosymbionts xenorhabdus and photorhabdus: convergent lifestyles from divergent genomes.</title>
        <authorList>
            <person name="Chaston J.M."/>
            <person name="Suen G."/>
            <person name="Tucker S.L."/>
            <person name="Andersen A.W."/>
            <person name="Bhasin A."/>
            <person name="Bode E."/>
            <person name="Bode H.B."/>
            <person name="Brachmann A.O."/>
            <person name="Cowles C.E."/>
            <person name="Cowles K.N."/>
            <person name="Darby C."/>
            <person name="de Leon L."/>
            <person name="Drace K."/>
            <person name="Du Z."/>
            <person name="Givaudan A."/>
            <person name="Herbert Tran E.E."/>
            <person name="Jewell K.A."/>
            <person name="Knack J.J."/>
            <person name="Krasomil-Osterfeld K.C."/>
            <person name="Kukor R."/>
            <person name="Lanois A."/>
            <person name="Latreille P."/>
            <person name="Leimgruber N.K."/>
            <person name="Lipke C.M."/>
            <person name="Liu R."/>
            <person name="Lu X."/>
            <person name="Martens E.C."/>
            <person name="Marri P.R."/>
            <person name="Medigue C."/>
            <person name="Menard M.L."/>
            <person name="Miller N.M."/>
            <person name="Morales-Soto N."/>
            <person name="Norton S."/>
            <person name="Ogier J.C."/>
            <person name="Orchard S.S."/>
            <person name="Park D."/>
            <person name="Park Y."/>
            <person name="Qurollo B.A."/>
            <person name="Sugar D.R."/>
            <person name="Richards G.R."/>
            <person name="Rouy Z."/>
            <person name="Slominski B."/>
            <person name="Slominski K."/>
            <person name="Snyder H."/>
            <person name="Tjaden B.C."/>
            <person name="van der Hoeven R."/>
            <person name="Welch R.D."/>
            <person name="Wheeler C."/>
            <person name="Xiang B."/>
            <person name="Barbazuk B."/>
            <person name="Gaudriault S."/>
            <person name="Goodner B."/>
            <person name="Slater S.C."/>
            <person name="Forst S."/>
            <person name="Goldman B.S."/>
            <person name="Goodrich-Blair H."/>
        </authorList>
    </citation>
    <scope>NUCLEOTIDE SEQUENCE [LARGE SCALE GENOMIC DNA]</scope>
    <source>
        <strain evidence="2">ATCC 19061 / DSM 3370 / CCUG 14189 / LMG 1036 / NCIMB 9965 / AN6</strain>
    </source>
</reference>
<accession>D3VGI2</accession>
<dbReference type="EMBL" id="FN667742">
    <property type="protein sequence ID" value="CBJ90418.1"/>
    <property type="molecule type" value="Genomic_DNA"/>
</dbReference>